<proteinExistence type="predicted"/>
<reference evidence="3" key="2">
    <citation type="submission" date="2020-09" db="EMBL/GenBank/DDBJ databases">
        <authorList>
            <person name="Sun Q."/>
            <person name="Zhou Y."/>
        </authorList>
    </citation>
    <scope>NUCLEOTIDE SEQUENCE</scope>
    <source>
        <strain evidence="3">CGMCC 1.15254</strain>
    </source>
</reference>
<comment type="caution">
    <text evidence="3">The sequence shown here is derived from an EMBL/GenBank/DDBJ whole genome shotgun (WGS) entry which is preliminary data.</text>
</comment>
<feature type="chain" id="PRO_5037088936" description="PDZ domain-containing protein" evidence="1">
    <location>
        <begin position="23"/>
        <end position="407"/>
    </location>
</feature>
<dbReference type="InterPro" id="IPR041489">
    <property type="entry name" value="PDZ_6"/>
</dbReference>
<name>A0A917F946_9PROT</name>
<reference evidence="3" key="1">
    <citation type="journal article" date="2014" name="Int. J. Syst. Evol. Microbiol.">
        <title>Complete genome sequence of Corynebacterium casei LMG S-19264T (=DSM 44701T), isolated from a smear-ripened cheese.</title>
        <authorList>
            <consortium name="US DOE Joint Genome Institute (JGI-PGF)"/>
            <person name="Walter F."/>
            <person name="Albersmeier A."/>
            <person name="Kalinowski J."/>
            <person name="Ruckert C."/>
        </authorList>
    </citation>
    <scope>NUCLEOTIDE SEQUENCE</scope>
    <source>
        <strain evidence="3">CGMCC 1.15254</strain>
    </source>
</reference>
<dbReference type="RefSeq" id="WP_188662079.1">
    <property type="nucleotide sequence ID" value="NZ_BMHV01000005.1"/>
</dbReference>
<gene>
    <name evidence="3" type="ORF">GCM10011332_08860</name>
</gene>
<sequence>MSIKKTLFYTSAFLLFASTVNAMGDTQPPATDIEQDLSCIQRAQWIAPATRLPLDNQALLKKAAKQQVVLLGEQHPDAVHHRWQLQTITQLYAHNPNIVIGFEMFPRRLQPVLDAWIRGELSEDEFLQKTDWDEVWKFDPDLYMPLFRFARMNRLPIVALNVDMDLIGAISQKGWDGVEEDRKEGVSPPRKAHPDYMSELKKVFGKHPHVADDEKKDDQKSEARFQRFVEAQITWDGAMAQELARVQKIGGNPLVIGVMGSGHLADRYGVPYQLQGLGLDSTVLLPWTLGWDCNDLSPSYADAIFGLEAMEEKPTTQRPILGIRIAKAENKTGVIVEQVVEESIAEDAGLEKDDIILSAAGQLVEDTAQLIKIIQRQAPGTWLPLEIERNAQPMDIIAKFPNWNDAE</sequence>
<dbReference type="Gene3D" id="3.40.50.11550">
    <property type="match status" value="1"/>
</dbReference>
<dbReference type="Pfam" id="PF04187">
    <property type="entry name" value="Cofac_haem_bdg"/>
    <property type="match status" value="1"/>
</dbReference>
<dbReference type="InterPro" id="IPR036034">
    <property type="entry name" value="PDZ_sf"/>
</dbReference>
<feature type="signal peptide" evidence="1">
    <location>
        <begin position="1"/>
        <end position="22"/>
    </location>
</feature>
<dbReference type="Proteomes" id="UP000632498">
    <property type="component" value="Unassembled WGS sequence"/>
</dbReference>
<dbReference type="CDD" id="cd14727">
    <property type="entry name" value="ChanN-like"/>
    <property type="match status" value="1"/>
</dbReference>
<feature type="domain" description="PDZ" evidence="2">
    <location>
        <begin position="309"/>
        <end position="372"/>
    </location>
</feature>
<evidence type="ECO:0000313" key="4">
    <source>
        <dbReference type="Proteomes" id="UP000632498"/>
    </source>
</evidence>
<evidence type="ECO:0000259" key="2">
    <source>
        <dbReference type="PROSITE" id="PS50106"/>
    </source>
</evidence>
<keyword evidence="1" id="KW-0732">Signal</keyword>
<evidence type="ECO:0000256" key="1">
    <source>
        <dbReference type="SAM" id="SignalP"/>
    </source>
</evidence>
<dbReference type="InterPro" id="IPR001478">
    <property type="entry name" value="PDZ"/>
</dbReference>
<dbReference type="InterPro" id="IPR007314">
    <property type="entry name" value="Cofac_haem-bd_dom"/>
</dbReference>
<protein>
    <recommendedName>
        <fullName evidence="2">PDZ domain-containing protein</fullName>
    </recommendedName>
</protein>
<organism evidence="3 4">
    <name type="scientific">Terasakiella brassicae</name>
    <dbReference type="NCBI Taxonomy" id="1634917"/>
    <lineage>
        <taxon>Bacteria</taxon>
        <taxon>Pseudomonadati</taxon>
        <taxon>Pseudomonadota</taxon>
        <taxon>Alphaproteobacteria</taxon>
        <taxon>Rhodospirillales</taxon>
        <taxon>Terasakiellaceae</taxon>
        <taxon>Terasakiella</taxon>
    </lineage>
</organism>
<dbReference type="PROSITE" id="PS50106">
    <property type="entry name" value="PDZ"/>
    <property type="match status" value="1"/>
</dbReference>
<dbReference type="SMART" id="SM00228">
    <property type="entry name" value="PDZ"/>
    <property type="match status" value="1"/>
</dbReference>
<dbReference type="AlphaFoldDB" id="A0A917F946"/>
<dbReference type="Pfam" id="PF17820">
    <property type="entry name" value="PDZ_6"/>
    <property type="match status" value="1"/>
</dbReference>
<dbReference type="Gene3D" id="2.30.42.10">
    <property type="match status" value="1"/>
</dbReference>
<dbReference type="SUPFAM" id="SSF50156">
    <property type="entry name" value="PDZ domain-like"/>
    <property type="match status" value="1"/>
</dbReference>
<keyword evidence="4" id="KW-1185">Reference proteome</keyword>
<dbReference type="SUPFAM" id="SSF159501">
    <property type="entry name" value="EreA/ChaN-like"/>
    <property type="match status" value="1"/>
</dbReference>
<accession>A0A917F946</accession>
<dbReference type="EMBL" id="BMHV01000005">
    <property type="protein sequence ID" value="GGF57619.1"/>
    <property type="molecule type" value="Genomic_DNA"/>
</dbReference>
<evidence type="ECO:0000313" key="3">
    <source>
        <dbReference type="EMBL" id="GGF57619.1"/>
    </source>
</evidence>